<dbReference type="InterPro" id="IPR011545">
    <property type="entry name" value="DEAD/DEAH_box_helicase_dom"/>
</dbReference>
<feature type="compositionally biased region" description="Low complexity" evidence="8">
    <location>
        <begin position="1668"/>
        <end position="1681"/>
    </location>
</feature>
<evidence type="ECO:0000256" key="6">
    <source>
        <dbReference type="ARBA" id="ARBA00022840"/>
    </source>
</evidence>
<feature type="compositionally biased region" description="Basic residues" evidence="8">
    <location>
        <begin position="814"/>
        <end position="824"/>
    </location>
</feature>
<feature type="region of interest" description="Disordered" evidence="8">
    <location>
        <begin position="1715"/>
        <end position="1745"/>
    </location>
</feature>
<dbReference type="GO" id="GO:0016787">
    <property type="term" value="F:hydrolase activity"/>
    <property type="evidence" value="ECO:0007669"/>
    <property type="project" value="UniProtKB-KW"/>
</dbReference>
<evidence type="ECO:0000256" key="5">
    <source>
        <dbReference type="ARBA" id="ARBA00022806"/>
    </source>
</evidence>
<dbReference type="GO" id="GO:0043138">
    <property type="term" value="F:3'-5' DNA helicase activity"/>
    <property type="evidence" value="ECO:0007669"/>
    <property type="project" value="InterPro"/>
</dbReference>
<name>A0AA36FP61_OCTVU</name>
<feature type="domain" description="Helicase C-terminal" evidence="10">
    <location>
        <begin position="490"/>
        <end position="651"/>
    </location>
</feature>
<evidence type="ECO:0000256" key="7">
    <source>
        <dbReference type="ARBA" id="ARBA00023242"/>
    </source>
</evidence>
<comment type="subcellular location">
    <subcellularLocation>
        <location evidence="1">Nucleus</location>
    </subcellularLocation>
</comment>
<dbReference type="Gene3D" id="1.20.1320.20">
    <property type="entry name" value="hef helicase domain"/>
    <property type="match status" value="1"/>
</dbReference>
<feature type="compositionally biased region" description="Basic and acidic residues" evidence="8">
    <location>
        <begin position="779"/>
        <end position="788"/>
    </location>
</feature>
<dbReference type="Gene3D" id="3.40.50.300">
    <property type="entry name" value="P-loop containing nucleotide triphosphate hydrolases"/>
    <property type="match status" value="2"/>
</dbReference>
<dbReference type="GO" id="GO:0009378">
    <property type="term" value="F:four-way junction helicase activity"/>
    <property type="evidence" value="ECO:0007669"/>
    <property type="project" value="TreeGrafter"/>
</dbReference>
<feature type="compositionally biased region" description="Basic and acidic residues" evidence="8">
    <location>
        <begin position="802"/>
        <end position="813"/>
    </location>
</feature>
<evidence type="ECO:0000259" key="9">
    <source>
        <dbReference type="PROSITE" id="PS51192"/>
    </source>
</evidence>
<dbReference type="GO" id="GO:0004518">
    <property type="term" value="F:nuclease activity"/>
    <property type="evidence" value="ECO:0007669"/>
    <property type="project" value="InterPro"/>
</dbReference>
<protein>
    <submittedName>
        <fullName evidence="11">Anemia group M</fullName>
    </submittedName>
</protein>
<dbReference type="EMBL" id="OX597838">
    <property type="protein sequence ID" value="CAI9740948.1"/>
    <property type="molecule type" value="Genomic_DNA"/>
</dbReference>
<dbReference type="GO" id="GO:0005634">
    <property type="term" value="C:nucleus"/>
    <property type="evidence" value="ECO:0007669"/>
    <property type="project" value="UniProtKB-SubCell"/>
</dbReference>
<feature type="compositionally biased region" description="Polar residues" evidence="8">
    <location>
        <begin position="1647"/>
        <end position="1656"/>
    </location>
</feature>
<feature type="region of interest" description="Disordered" evidence="8">
    <location>
        <begin position="772"/>
        <end position="828"/>
    </location>
</feature>
<evidence type="ECO:0000256" key="2">
    <source>
        <dbReference type="ARBA" id="ARBA00009889"/>
    </source>
</evidence>
<feature type="compositionally biased region" description="Polar residues" evidence="8">
    <location>
        <begin position="1734"/>
        <end position="1745"/>
    </location>
</feature>
<proteinExistence type="inferred from homology"/>
<accession>A0AA36FP61</accession>
<dbReference type="CDD" id="cd18801">
    <property type="entry name" value="SF2_C_FANCM_Hef"/>
    <property type="match status" value="1"/>
</dbReference>
<feature type="compositionally biased region" description="Acidic residues" evidence="8">
    <location>
        <begin position="1771"/>
        <end position="1781"/>
    </location>
</feature>
<feature type="domain" description="Helicase ATP-binding" evidence="9">
    <location>
        <begin position="131"/>
        <end position="299"/>
    </location>
</feature>
<dbReference type="CDD" id="cd12091">
    <property type="entry name" value="FANCM_ID"/>
    <property type="match status" value="1"/>
</dbReference>
<feature type="compositionally biased region" description="Polar residues" evidence="8">
    <location>
        <begin position="71"/>
        <end position="86"/>
    </location>
</feature>
<evidence type="ECO:0000256" key="3">
    <source>
        <dbReference type="ARBA" id="ARBA00022741"/>
    </source>
</evidence>
<dbReference type="SUPFAM" id="SSF47781">
    <property type="entry name" value="RuvA domain 2-like"/>
    <property type="match status" value="1"/>
</dbReference>
<feature type="region of interest" description="Disordered" evidence="8">
    <location>
        <begin position="1587"/>
        <end position="1615"/>
    </location>
</feature>
<feature type="region of interest" description="Disordered" evidence="8">
    <location>
        <begin position="1471"/>
        <end position="1492"/>
    </location>
</feature>
<keyword evidence="5" id="KW-0347">Helicase</keyword>
<sequence length="2229" mass="246578">MPTYKFTARKKKPNTVKTKGGDGSVQPTLFQTWGAKSTVSTSNFSNGVSTVDDITIVSDDEDDILVQALESSQGRTTSPPGNTTHSAGGAPDSGGEIDLESIPDLPGFNKFAGCVWIYPTNYPVRQYQFDIAKEALFTNTLVVLPTGLGKTFIAAVVMFNFYRWYSSAKVVFMAPTKPLVAQQIEACYNIMGIPQDDMSEMTGKMLPALRKRMWKEKRVIFLTPQVLVNDLTRGTCDPESIKCVVVDEAHKSLGNHAYCQVMRELVKKTRDFRVLALSATPGNNLKMVQEVLTNLLISHVAIRMEESPDVKIYSNERKVEKIVVPLGSEIDAIDKKYVEVLESVMHRLMCRKLLYRVTAQTVSKFTVLKARDAFRQKPPQNLSPSMMGSIEGDFGLLISLCHGHELLQLHGLRSFYQYIANMMDTGSGRSRQELFKNPAFVEIYEQLQKEYGGQNISFTQMSTQQKAVPYVLGHPKLEKLLEIVVSHFKNFQKENDNLETRVMIFSQYRNSVTDIADMLKRERPLIKAMSFIGQSVGKNTKGFTQKEQIKVMKEFREGGYNTLIATCIGEEGLDIGDVDLIICFDTCKSPVRFVQRMGRTGRKRDGKIIMLITKGKEEQMYNQARYQWNSLNKSLSNKRGQLVFYNHQPIIFPEGLVPRCHKTNIVVKESFQSIHGPKEKKLKKSSLKKQKTTRSKKGNQDISLFTSPVVPMVDTYLQPTTSAASRVQLVNEPGRDRMYSLLSSSSDDNDDGNCELPDLNVTNFKSKEKLCGKKTSKTSGKDSKTAEKTKKKSKKVVGKSKNQIEKISTESKEKKKKNKNKKKKESFSGDEILNDEAAVSSSPRFGISSLLNKHNPEYCSESVSDVLLSKEANSEISKEALGNTNHSLPDMLLSPIISSNVQGSLLQTSKAEKSLHGSMVPAAPVFEAIPKLIDDFRNVLSSQSPDLDLGHLTKKWDNEFEGLKSLRASDTAAETPLKGPLAISKNVSRKRKLEGDDDADEDVMTESERIENISVFAPNISEEMAEKTVKSDKLKISEENTSKSTAKCHLSTLSFCDKDFFSDSSLFLDDDFDDFDGVVKLLSPQLTNATNTKIRTSNSRNASRLSNSSNRTNRADTSGPSNVISKISPSNTTASSNRSSTTSPVDTNNTGITTGTTRPVDTSITNSPSNTNSTSYTTISANTNITTRPNDKNSTSITTISTNTSITTVPSNTNITTRPSDKNSTSITTVSANINNTSVKPNWVFRHQEPINKQANADNKVPANEKKLNPDPSLSVSKLPTSKSSLELCEDNGGELVDDGIYFDLSADMFSDFDDDLSKGKNDSNNSNKPRTSRSFLNDDRNQCIREAPFSGKETGPSKRVSGDGGINSTLGCKLSSLINSNMTIKDSSISNKIPEDSLNFDLEFDSEDDNLFKSTDNTGQQSDLVLEDNDVPEFSLEFDFDDGSPLTVNESCSPQGNQSETVFGINMNTANNSRSQSEERSQSRSGSKTIPFLNYSINSSQMVETMVNEGKEGKNSGHLKLPSLTVAESPFQCASSRSSMSYGSNGNVTPQLCGKVTPGLYGKVTPGPSGKVTPKPLQQLNSYSNSLHGSVKSCPTTNTTTTTTTTTTANNDDDVVHDDNDMIVLDDDDDDDEVIIKPKRKAVIFSPSSDGSTPRSEVKGSVKSCPTTNTTTTTTTTTANNDDDVVHDDNDMIVLDDDDDDEVIIKPKRRAVIFSPSSDGSTPRSEVKGRRGTNPSATGLLSSDLDSPVTINRVENKKRFTGKKRRVIEDESNESDFENDFEARLSKPGLNSKRSTPKPVVVSQSKRRKIQRKNVNGGRQFLDEEAVVSGSDSESSNDDEIANELDNYEGSFIDDNYTLGRSQVDMRTVYLKSVKSPLPKPNAYKLQYRYHATDVFSQESEPDADCYEDDSFLDDSSEISTYNDTAATENATQEIVSMAKMAKSKAKDSNKKRIIRSHLQSTSEEEEEEGNRFALSLDLQEKGPKATNATLKPLTSNSSTFQNREPAIEKLVLFADSRQISGAQEILSNLRSKFNMDVVVTKLSGSDFLVSLRTGVERIYMSEFSNFSNKRKITESLQHLIDLHDRPCLIVEKNPVKKGLACTKTPFYQTKYLEKLLSRISLSPIKLLFSDSKDETCSLLAKLCSQEEKRGFAIACPTLTLTEEQRIKFLLSLPQLNYALALNLSKNFTSLKQLLTSSAEEISQKGKTSAALANKIHDYIHCQSSKDL</sequence>
<dbReference type="Proteomes" id="UP001162480">
    <property type="component" value="Chromosome 25"/>
</dbReference>
<dbReference type="GO" id="GO:0000400">
    <property type="term" value="F:four-way junction DNA binding"/>
    <property type="evidence" value="ECO:0007669"/>
    <property type="project" value="TreeGrafter"/>
</dbReference>
<keyword evidence="6" id="KW-0067">ATP-binding</keyword>
<keyword evidence="12" id="KW-1185">Reference proteome</keyword>
<dbReference type="Pfam" id="PF00270">
    <property type="entry name" value="DEAD"/>
    <property type="match status" value="1"/>
</dbReference>
<evidence type="ECO:0000313" key="11">
    <source>
        <dbReference type="EMBL" id="CAI9740948.1"/>
    </source>
</evidence>
<feature type="region of interest" description="Disordered" evidence="8">
    <location>
        <begin position="1"/>
        <end position="24"/>
    </location>
</feature>
<dbReference type="SUPFAM" id="SSF52980">
    <property type="entry name" value="Restriction endonuclease-like"/>
    <property type="match status" value="1"/>
</dbReference>
<dbReference type="Pfam" id="PF00271">
    <property type="entry name" value="Helicase_C"/>
    <property type="match status" value="1"/>
</dbReference>
<feature type="compositionally biased region" description="Basic residues" evidence="8">
    <location>
        <begin position="678"/>
        <end position="697"/>
    </location>
</feature>
<dbReference type="SUPFAM" id="SSF52540">
    <property type="entry name" value="P-loop containing nucleoside triphosphate hydrolases"/>
    <property type="match status" value="1"/>
</dbReference>
<evidence type="ECO:0000259" key="10">
    <source>
        <dbReference type="PROSITE" id="PS51194"/>
    </source>
</evidence>
<feature type="compositionally biased region" description="Low complexity" evidence="8">
    <location>
        <begin position="1128"/>
        <end position="1197"/>
    </location>
</feature>
<dbReference type="InterPro" id="IPR027417">
    <property type="entry name" value="P-loop_NTPase"/>
</dbReference>
<dbReference type="PROSITE" id="PS51194">
    <property type="entry name" value="HELICASE_CTER"/>
    <property type="match status" value="1"/>
</dbReference>
<gene>
    <name evidence="11" type="ORF">OCTVUL_1B015644</name>
</gene>
<feature type="compositionally biased region" description="Polar residues" evidence="8">
    <location>
        <begin position="1116"/>
        <end position="1127"/>
    </location>
</feature>
<dbReference type="InterPro" id="IPR044749">
    <property type="entry name" value="FANCM_DEXDc"/>
</dbReference>
<reference evidence="11" key="1">
    <citation type="submission" date="2023-08" db="EMBL/GenBank/DDBJ databases">
        <authorList>
            <person name="Alioto T."/>
            <person name="Alioto T."/>
            <person name="Gomez Garrido J."/>
        </authorList>
    </citation>
    <scope>NUCLEOTIDE SEQUENCE</scope>
</reference>
<dbReference type="SMART" id="SM00891">
    <property type="entry name" value="ERCC4"/>
    <property type="match status" value="1"/>
</dbReference>
<dbReference type="InterPro" id="IPR014001">
    <property type="entry name" value="Helicase_ATP-bd"/>
</dbReference>
<feature type="compositionally biased region" description="Low complexity" evidence="8">
    <location>
        <begin position="1095"/>
        <end position="1112"/>
    </location>
</feature>
<organism evidence="11 12">
    <name type="scientific">Octopus vulgaris</name>
    <name type="common">Common octopus</name>
    <dbReference type="NCBI Taxonomy" id="6645"/>
    <lineage>
        <taxon>Eukaryota</taxon>
        <taxon>Metazoa</taxon>
        <taxon>Spiralia</taxon>
        <taxon>Lophotrochozoa</taxon>
        <taxon>Mollusca</taxon>
        <taxon>Cephalopoda</taxon>
        <taxon>Coleoidea</taxon>
        <taxon>Octopodiformes</taxon>
        <taxon>Octopoda</taxon>
        <taxon>Incirrata</taxon>
        <taxon>Octopodidae</taxon>
        <taxon>Octopus</taxon>
    </lineage>
</organism>
<evidence type="ECO:0000256" key="4">
    <source>
        <dbReference type="ARBA" id="ARBA00022801"/>
    </source>
</evidence>
<dbReference type="PROSITE" id="PS51192">
    <property type="entry name" value="HELICASE_ATP_BIND_1"/>
    <property type="match status" value="1"/>
</dbReference>
<dbReference type="InterPro" id="IPR011335">
    <property type="entry name" value="Restrct_endonuc-II-like"/>
</dbReference>
<feature type="region of interest" description="Disordered" evidence="8">
    <location>
        <begin position="1646"/>
        <end position="1684"/>
    </location>
</feature>
<dbReference type="SMART" id="SM00490">
    <property type="entry name" value="HELICc"/>
    <property type="match status" value="1"/>
</dbReference>
<dbReference type="PANTHER" id="PTHR14025:SF20">
    <property type="entry name" value="FANCONI ANEMIA GROUP M PROTEIN"/>
    <property type="match status" value="1"/>
</dbReference>
<keyword evidence="3" id="KW-0547">Nucleotide-binding</keyword>
<keyword evidence="4" id="KW-0378">Hydrolase</keyword>
<dbReference type="FunFam" id="3.40.50.300:FF:000861">
    <property type="entry name" value="Fanconi anemia, complementation group M"/>
    <property type="match status" value="1"/>
</dbReference>
<feature type="region of interest" description="Disordered" evidence="8">
    <location>
        <begin position="1318"/>
        <end position="1341"/>
    </location>
</feature>
<dbReference type="InterPro" id="IPR010994">
    <property type="entry name" value="RuvA_2-like"/>
</dbReference>
<dbReference type="CDD" id="cd18033">
    <property type="entry name" value="DEXDc_FANCM"/>
    <property type="match status" value="1"/>
</dbReference>
<evidence type="ECO:0000256" key="1">
    <source>
        <dbReference type="ARBA" id="ARBA00004123"/>
    </source>
</evidence>
<dbReference type="Gene3D" id="3.40.50.10130">
    <property type="match status" value="1"/>
</dbReference>
<feature type="region of interest" description="Disordered" evidence="8">
    <location>
        <begin position="1092"/>
        <end position="1197"/>
    </location>
</feature>
<feature type="region of interest" description="Disordered" evidence="8">
    <location>
        <begin position="1254"/>
        <end position="1279"/>
    </location>
</feature>
<feature type="compositionally biased region" description="Polar residues" evidence="8">
    <location>
        <begin position="1716"/>
        <end position="1725"/>
    </location>
</feature>
<dbReference type="PANTHER" id="PTHR14025">
    <property type="entry name" value="FANCONI ANEMIA GROUP M FANCM FAMILY MEMBER"/>
    <property type="match status" value="1"/>
</dbReference>
<dbReference type="Gene3D" id="1.10.150.20">
    <property type="entry name" value="5' to 3' exonuclease, C-terminal subdomain"/>
    <property type="match status" value="1"/>
</dbReference>
<dbReference type="SMART" id="SM00487">
    <property type="entry name" value="DEXDc"/>
    <property type="match status" value="1"/>
</dbReference>
<dbReference type="InterPro" id="IPR001650">
    <property type="entry name" value="Helicase_C-like"/>
</dbReference>
<evidence type="ECO:0000256" key="8">
    <source>
        <dbReference type="SAM" id="MobiDB-lite"/>
    </source>
</evidence>
<comment type="similarity">
    <text evidence="2">Belongs to the DEAD box helicase family. DEAH subfamily. FANCM sub-subfamily.</text>
</comment>
<feature type="region of interest" description="Disordered" evidence="8">
    <location>
        <begin position="1948"/>
        <end position="1973"/>
    </location>
</feature>
<feature type="compositionally biased region" description="Basic residues" evidence="8">
    <location>
        <begin position="789"/>
        <end position="798"/>
    </location>
</feature>
<feature type="region of interest" description="Disordered" evidence="8">
    <location>
        <begin position="677"/>
        <end position="703"/>
    </location>
</feature>
<feature type="region of interest" description="Disordered" evidence="8">
    <location>
        <begin position="71"/>
        <end position="98"/>
    </location>
</feature>
<evidence type="ECO:0000313" key="12">
    <source>
        <dbReference type="Proteomes" id="UP001162480"/>
    </source>
</evidence>
<dbReference type="InterPro" id="IPR039686">
    <property type="entry name" value="FANCM/Mph1-like_ID"/>
</dbReference>
<dbReference type="GO" id="GO:0036297">
    <property type="term" value="P:interstrand cross-link repair"/>
    <property type="evidence" value="ECO:0007669"/>
    <property type="project" value="TreeGrafter"/>
</dbReference>
<feature type="region of interest" description="Disordered" evidence="8">
    <location>
        <begin position="1771"/>
        <end position="1820"/>
    </location>
</feature>
<dbReference type="GO" id="GO:0045003">
    <property type="term" value="P:double-strand break repair via synthesis-dependent strand annealing"/>
    <property type="evidence" value="ECO:0007669"/>
    <property type="project" value="TreeGrafter"/>
</dbReference>
<dbReference type="GO" id="GO:0005524">
    <property type="term" value="F:ATP binding"/>
    <property type="evidence" value="ECO:0007669"/>
    <property type="project" value="UniProtKB-KW"/>
</dbReference>
<dbReference type="InterPro" id="IPR006166">
    <property type="entry name" value="ERCC4_domain"/>
</dbReference>
<feature type="compositionally biased region" description="Low complexity" evidence="8">
    <location>
        <begin position="1597"/>
        <end position="1611"/>
    </location>
</feature>
<keyword evidence="7" id="KW-0539">Nucleus</keyword>